<protein>
    <recommendedName>
        <fullName evidence="3">F-box domain-containing protein</fullName>
    </recommendedName>
</protein>
<keyword evidence="2" id="KW-1185">Reference proteome</keyword>
<gene>
    <name evidence="1" type="ORF">B0I35DRAFT_483100</name>
</gene>
<sequence>MEISPIECLPPELLRMVLTNLDSLTTLRCAILSSRVLLRSFNADSSAIATRVLFNQLDARNVRPEAIAAVLALDLARPTRRQAEEFLSAHILHRNAEHGIRLTPNQATYLLQLHSAISRLTEDFITATFQHLITAAKECRVDQAQALTPSALERDRITRTFYIIEIFFNVFRTTSMSDMEEGLAMYHFLVGFARWEVEQITCVQEFLFFHVSPSFNEMAAHDVGWGKYEVPPVQWFGAPQIHSVYFKGLAVLDSLARAKTYDAQFKLFDHGQIPRGRDHNLFRALKGFKDMEGGRGRATVSQYNMEDYGISPHFDDPDGGPFSIWKWAHEGFPLHSAVYNRHRSRLRRWGYVMLDQARLKTLALCEERYQLREARPFRWSPPDFPPREDDDESWELSYRERARIYDEHGRGWWSAGDESKIVWRQAKEGPAKSPAKKSPAKAHIIPTSLEEARRIILALQWP</sequence>
<reference evidence="1" key="1">
    <citation type="journal article" date="2021" name="Nat. Commun.">
        <title>Genetic determinants of endophytism in the Arabidopsis root mycobiome.</title>
        <authorList>
            <person name="Mesny F."/>
            <person name="Miyauchi S."/>
            <person name="Thiergart T."/>
            <person name="Pickel B."/>
            <person name="Atanasova L."/>
            <person name="Karlsson M."/>
            <person name="Huettel B."/>
            <person name="Barry K.W."/>
            <person name="Haridas S."/>
            <person name="Chen C."/>
            <person name="Bauer D."/>
            <person name="Andreopoulos W."/>
            <person name="Pangilinan J."/>
            <person name="LaButti K."/>
            <person name="Riley R."/>
            <person name="Lipzen A."/>
            <person name="Clum A."/>
            <person name="Drula E."/>
            <person name="Henrissat B."/>
            <person name="Kohler A."/>
            <person name="Grigoriev I.V."/>
            <person name="Martin F.M."/>
            <person name="Hacquard S."/>
        </authorList>
    </citation>
    <scope>NUCLEOTIDE SEQUENCE</scope>
    <source>
        <strain evidence="1">MPI-CAGE-CH-0235</strain>
    </source>
</reference>
<proteinExistence type="predicted"/>
<evidence type="ECO:0008006" key="3">
    <source>
        <dbReference type="Google" id="ProtNLM"/>
    </source>
</evidence>
<accession>A0A8K0SM48</accession>
<evidence type="ECO:0000313" key="2">
    <source>
        <dbReference type="Proteomes" id="UP000813444"/>
    </source>
</evidence>
<evidence type="ECO:0000313" key="1">
    <source>
        <dbReference type="EMBL" id="KAH7308550.1"/>
    </source>
</evidence>
<name>A0A8K0SM48_9HYPO</name>
<dbReference type="AlphaFoldDB" id="A0A8K0SM48"/>
<comment type="caution">
    <text evidence="1">The sequence shown here is derived from an EMBL/GenBank/DDBJ whole genome shotgun (WGS) entry which is preliminary data.</text>
</comment>
<organism evidence="1 2">
    <name type="scientific">Stachybotrys elegans</name>
    <dbReference type="NCBI Taxonomy" id="80388"/>
    <lineage>
        <taxon>Eukaryota</taxon>
        <taxon>Fungi</taxon>
        <taxon>Dikarya</taxon>
        <taxon>Ascomycota</taxon>
        <taxon>Pezizomycotina</taxon>
        <taxon>Sordariomycetes</taxon>
        <taxon>Hypocreomycetidae</taxon>
        <taxon>Hypocreales</taxon>
        <taxon>Stachybotryaceae</taxon>
        <taxon>Stachybotrys</taxon>
    </lineage>
</organism>
<dbReference type="OrthoDB" id="5427059at2759"/>
<dbReference type="EMBL" id="JAGPNK010000015">
    <property type="protein sequence ID" value="KAH7308550.1"/>
    <property type="molecule type" value="Genomic_DNA"/>
</dbReference>
<dbReference type="Proteomes" id="UP000813444">
    <property type="component" value="Unassembled WGS sequence"/>
</dbReference>